<dbReference type="Gene3D" id="3.40.710.10">
    <property type="entry name" value="DD-peptidase/beta-lactamase superfamily"/>
    <property type="match status" value="1"/>
</dbReference>
<gene>
    <name evidence="9" type="ORF">AUC69_11185</name>
</gene>
<evidence type="ECO:0000313" key="10">
    <source>
        <dbReference type="Proteomes" id="UP000094472"/>
    </source>
</evidence>
<dbReference type="EC" id="3.5.2.6" evidence="3 6"/>
<evidence type="ECO:0000256" key="4">
    <source>
        <dbReference type="ARBA" id="ARBA00022801"/>
    </source>
</evidence>
<dbReference type="InterPro" id="IPR006311">
    <property type="entry name" value="TAT_signal"/>
</dbReference>
<dbReference type="Proteomes" id="UP000094472">
    <property type="component" value="Unassembled WGS sequence"/>
</dbReference>
<dbReference type="InterPro" id="IPR023650">
    <property type="entry name" value="Beta-lactam_class-A_AS"/>
</dbReference>
<evidence type="ECO:0000256" key="3">
    <source>
        <dbReference type="ARBA" id="ARBA00012865"/>
    </source>
</evidence>
<dbReference type="GO" id="GO:0008800">
    <property type="term" value="F:beta-lactamase activity"/>
    <property type="evidence" value="ECO:0007669"/>
    <property type="project" value="UniProtKB-UniRule"/>
</dbReference>
<accession>A0A1E3VVX1</accession>
<evidence type="ECO:0000256" key="7">
    <source>
        <dbReference type="SAM" id="SignalP"/>
    </source>
</evidence>
<comment type="similarity">
    <text evidence="2 6">Belongs to the class-A beta-lactamase family.</text>
</comment>
<dbReference type="OrthoDB" id="9784149at2"/>
<keyword evidence="7" id="KW-0732">Signal</keyword>
<dbReference type="InterPro" id="IPR045155">
    <property type="entry name" value="Beta-lactam_cat"/>
</dbReference>
<sequence>MITRRALVTGLSAALASWLLPGARSAHAAPQPADPQPAEALARAFAEIEGHVGGRLGVAVLDTGSGLSADLRGDERFPLCSTFKWLAAAALLSRVDAGTESLGRPIGIRAQDIVTYSPATEKHVGGTMTLGEICAAAITLSDNTAGNLMLGALGGPEAVTAYARSLGDQTTRLDRTEPTLNDVPPGDPRDTTTPLCMLGDLQAVLVGEALSEASRAQLIAWLLANTTGETRLRAGLPSTWRVGDKTGTCNANTANDVGIVWPPDRAPILIAAYLAETTASREAQNAALADVGRAVATAIG</sequence>
<dbReference type="EMBL" id="LPWF01000025">
    <property type="protein sequence ID" value="ODR97665.1"/>
    <property type="molecule type" value="Genomic_DNA"/>
</dbReference>
<evidence type="ECO:0000256" key="6">
    <source>
        <dbReference type="RuleBase" id="RU361140"/>
    </source>
</evidence>
<dbReference type="AlphaFoldDB" id="A0A1E3VVX1"/>
<feature type="chain" id="PRO_5009138637" description="Beta-lactamase" evidence="7">
    <location>
        <begin position="29"/>
        <end position="300"/>
    </location>
</feature>
<dbReference type="NCBIfam" id="NF033103">
    <property type="entry name" value="bla_class_A"/>
    <property type="match status" value="1"/>
</dbReference>
<keyword evidence="4 6" id="KW-0378">Hydrolase</keyword>
<dbReference type="GO" id="GO:0030655">
    <property type="term" value="P:beta-lactam antibiotic catabolic process"/>
    <property type="evidence" value="ECO:0007669"/>
    <property type="project" value="InterPro"/>
</dbReference>
<dbReference type="PROSITE" id="PS51318">
    <property type="entry name" value="TAT"/>
    <property type="match status" value="1"/>
</dbReference>
<protein>
    <recommendedName>
        <fullName evidence="3 6">Beta-lactamase</fullName>
        <ecNumber evidence="3 6">3.5.2.6</ecNumber>
    </recommendedName>
</protein>
<dbReference type="PROSITE" id="PS00146">
    <property type="entry name" value="BETA_LACTAMASE_A"/>
    <property type="match status" value="1"/>
</dbReference>
<evidence type="ECO:0000313" key="9">
    <source>
        <dbReference type="EMBL" id="ODR97665.1"/>
    </source>
</evidence>
<dbReference type="GO" id="GO:0046677">
    <property type="term" value="P:response to antibiotic"/>
    <property type="evidence" value="ECO:0007669"/>
    <property type="project" value="UniProtKB-UniRule"/>
</dbReference>
<comment type="caution">
    <text evidence="9">The sequence shown here is derived from an EMBL/GenBank/DDBJ whole genome shotgun (WGS) entry which is preliminary data.</text>
</comment>
<proteinExistence type="inferred from homology"/>
<dbReference type="InterPro" id="IPR012338">
    <property type="entry name" value="Beta-lactam/transpept-like"/>
</dbReference>
<feature type="domain" description="Beta-lactamase class A catalytic" evidence="8">
    <location>
        <begin position="58"/>
        <end position="273"/>
    </location>
</feature>
<dbReference type="PANTHER" id="PTHR35333:SF3">
    <property type="entry name" value="BETA-LACTAMASE-TYPE TRANSPEPTIDASE FOLD CONTAINING PROTEIN"/>
    <property type="match status" value="1"/>
</dbReference>
<name>A0A1E3VVX1_9HYPH</name>
<dbReference type="PRINTS" id="PR00118">
    <property type="entry name" value="BLACTAMASEA"/>
</dbReference>
<keyword evidence="10" id="KW-1185">Reference proteome</keyword>
<feature type="signal peptide" evidence="7">
    <location>
        <begin position="1"/>
        <end position="28"/>
    </location>
</feature>
<evidence type="ECO:0000256" key="5">
    <source>
        <dbReference type="ARBA" id="ARBA00023251"/>
    </source>
</evidence>
<dbReference type="InterPro" id="IPR000871">
    <property type="entry name" value="Beta-lactam_class-A"/>
</dbReference>
<dbReference type="SUPFAM" id="SSF56601">
    <property type="entry name" value="beta-lactamase/transpeptidase-like"/>
    <property type="match status" value="1"/>
</dbReference>
<comment type="catalytic activity">
    <reaction evidence="1 6">
        <text>a beta-lactam + H2O = a substituted beta-amino acid</text>
        <dbReference type="Rhea" id="RHEA:20401"/>
        <dbReference type="ChEBI" id="CHEBI:15377"/>
        <dbReference type="ChEBI" id="CHEBI:35627"/>
        <dbReference type="ChEBI" id="CHEBI:140347"/>
        <dbReference type="EC" id="3.5.2.6"/>
    </reaction>
</comment>
<organism evidence="9 10">
    <name type="scientific">Methyloceanibacter superfactus</name>
    <dbReference type="NCBI Taxonomy" id="1774969"/>
    <lineage>
        <taxon>Bacteria</taxon>
        <taxon>Pseudomonadati</taxon>
        <taxon>Pseudomonadota</taxon>
        <taxon>Alphaproteobacteria</taxon>
        <taxon>Hyphomicrobiales</taxon>
        <taxon>Hyphomicrobiaceae</taxon>
        <taxon>Methyloceanibacter</taxon>
    </lineage>
</organism>
<keyword evidence="5 6" id="KW-0046">Antibiotic resistance</keyword>
<dbReference type="PANTHER" id="PTHR35333">
    <property type="entry name" value="BETA-LACTAMASE"/>
    <property type="match status" value="1"/>
</dbReference>
<evidence type="ECO:0000256" key="2">
    <source>
        <dbReference type="ARBA" id="ARBA00009009"/>
    </source>
</evidence>
<dbReference type="STRING" id="1774969.AUC69_11185"/>
<evidence type="ECO:0000256" key="1">
    <source>
        <dbReference type="ARBA" id="ARBA00001526"/>
    </source>
</evidence>
<dbReference type="Pfam" id="PF13354">
    <property type="entry name" value="Beta-lactamase2"/>
    <property type="match status" value="1"/>
</dbReference>
<evidence type="ECO:0000259" key="8">
    <source>
        <dbReference type="Pfam" id="PF13354"/>
    </source>
</evidence>
<reference evidence="9 10" key="1">
    <citation type="journal article" date="2016" name="Environ. Microbiol.">
        <title>New Methyloceanibacter diversity from North Sea sediments includes methanotroph containing solely the soluble methane monooxygenase.</title>
        <authorList>
            <person name="Vekeman B."/>
            <person name="Kerckhof F.M."/>
            <person name="Cremers G."/>
            <person name="de Vos P."/>
            <person name="Vandamme P."/>
            <person name="Boon N."/>
            <person name="Op den Camp H.J."/>
            <person name="Heylen K."/>
        </authorList>
    </citation>
    <scope>NUCLEOTIDE SEQUENCE [LARGE SCALE GENOMIC DNA]</scope>
    <source>
        <strain evidence="9 10">R-67175</strain>
    </source>
</reference>